<gene>
    <name evidence="12" type="primary">DDX55</name>
    <name evidence="12" type="ORF">GWK47_007835</name>
</gene>
<evidence type="ECO:0000313" key="12">
    <source>
        <dbReference type="EMBL" id="KAG0718176.1"/>
    </source>
</evidence>
<evidence type="ECO:0000313" key="13">
    <source>
        <dbReference type="Proteomes" id="UP000770661"/>
    </source>
</evidence>
<evidence type="ECO:0000256" key="5">
    <source>
        <dbReference type="ARBA" id="ARBA00022884"/>
    </source>
</evidence>
<evidence type="ECO:0000256" key="6">
    <source>
        <dbReference type="ARBA" id="ARBA00038002"/>
    </source>
</evidence>
<dbReference type="FunFam" id="3.40.50.300:FF:000877">
    <property type="entry name" value="RNA helicase"/>
    <property type="match status" value="1"/>
</dbReference>
<dbReference type="EC" id="3.6.4.13" evidence="9"/>
<dbReference type="GO" id="GO:0003723">
    <property type="term" value="F:RNA binding"/>
    <property type="evidence" value="ECO:0007669"/>
    <property type="project" value="UniProtKB-UniRule"/>
</dbReference>
<dbReference type="Proteomes" id="UP000770661">
    <property type="component" value="Unassembled WGS sequence"/>
</dbReference>
<keyword evidence="3 8" id="KW-0347">Helicase</keyword>
<keyword evidence="2 8" id="KW-0378">Hydrolase</keyword>
<evidence type="ECO:0000259" key="11">
    <source>
        <dbReference type="PROSITE" id="PS51194"/>
    </source>
</evidence>
<dbReference type="AlphaFoldDB" id="A0A8J4Y6K6"/>
<dbReference type="PROSITE" id="PS00039">
    <property type="entry name" value="DEAD_ATP_HELICASE"/>
    <property type="match status" value="1"/>
</dbReference>
<dbReference type="GO" id="GO:0016787">
    <property type="term" value="F:hydrolase activity"/>
    <property type="evidence" value="ECO:0007669"/>
    <property type="project" value="UniProtKB-KW"/>
</dbReference>
<feature type="domain" description="Helicase ATP-binding" evidence="10">
    <location>
        <begin position="36"/>
        <end position="220"/>
    </location>
</feature>
<dbReference type="SMART" id="SM00490">
    <property type="entry name" value="HELICc"/>
    <property type="match status" value="1"/>
</dbReference>
<dbReference type="SUPFAM" id="SSF52540">
    <property type="entry name" value="P-loop containing nucleoside triphosphate hydrolases"/>
    <property type="match status" value="1"/>
</dbReference>
<dbReference type="PANTHER" id="PTHR24031">
    <property type="entry name" value="RNA HELICASE"/>
    <property type="match status" value="1"/>
</dbReference>
<evidence type="ECO:0000259" key="10">
    <source>
        <dbReference type="PROSITE" id="PS51192"/>
    </source>
</evidence>
<dbReference type="InterPro" id="IPR014001">
    <property type="entry name" value="Helicase_ATP-bd"/>
</dbReference>
<protein>
    <recommendedName>
        <fullName evidence="9">ATP-dependent RNA helicase</fullName>
        <ecNumber evidence="9">3.6.4.13</ecNumber>
    </recommendedName>
</protein>
<dbReference type="Gene3D" id="3.40.50.300">
    <property type="entry name" value="P-loop containing nucleotide triphosphate hydrolases"/>
    <property type="match status" value="2"/>
</dbReference>
<evidence type="ECO:0000256" key="8">
    <source>
        <dbReference type="RuleBase" id="RU000492"/>
    </source>
</evidence>
<dbReference type="InterPro" id="IPR001650">
    <property type="entry name" value="Helicase_C-like"/>
</dbReference>
<evidence type="ECO:0000256" key="9">
    <source>
        <dbReference type="RuleBase" id="RU365068"/>
    </source>
</evidence>
<sequence>MDASWDNLPLKLVEPVKRTIWDLDFHKMTPVQAACIPLLLSHKDVAAEAVTGSGKTLAFMIPIIQILVQREKPLKKHDVGALVISPTRELATQIYEVLQTFLLHLPHFSSLLTVGGSQVGDDLQSFKTRGSHILVATPGRLQDLLSRSPANGPSLAAGVKALEVLILDEADRLLDLGFLNTLNTIFAYLPKQRRTGLFSATQTSDVISLIRAGLRNPVQVKVKEKETAGDERTPVSLLNYYMLCEEDKKFSTLATLLKEREKEKTMVFFATCACVEYFTVILRDLLKKSQVLSIHGKMKDKRFKIFDRFRSLDSGVLLCTDVMCRGVDIPSVEWVIQFDPPSTASSFIHRCGRTARIGNEGSAIVMLLPCEIDYVDFIRLNQKVNLNPIECPASVPDKQEKMRKLQLRDRLKMDKATEHLCHSYSSMLSMSAVLSLTLRT</sequence>
<evidence type="ECO:0000256" key="7">
    <source>
        <dbReference type="ARBA" id="ARBA00047984"/>
    </source>
</evidence>
<dbReference type="CDD" id="cd18787">
    <property type="entry name" value="SF2_C_DEAD"/>
    <property type="match status" value="1"/>
</dbReference>
<dbReference type="Pfam" id="PF00271">
    <property type="entry name" value="Helicase_C"/>
    <property type="match status" value="1"/>
</dbReference>
<evidence type="ECO:0000256" key="3">
    <source>
        <dbReference type="ARBA" id="ARBA00022806"/>
    </source>
</evidence>
<organism evidence="12 13">
    <name type="scientific">Chionoecetes opilio</name>
    <name type="common">Atlantic snow crab</name>
    <name type="synonym">Cancer opilio</name>
    <dbReference type="NCBI Taxonomy" id="41210"/>
    <lineage>
        <taxon>Eukaryota</taxon>
        <taxon>Metazoa</taxon>
        <taxon>Ecdysozoa</taxon>
        <taxon>Arthropoda</taxon>
        <taxon>Crustacea</taxon>
        <taxon>Multicrustacea</taxon>
        <taxon>Malacostraca</taxon>
        <taxon>Eumalacostraca</taxon>
        <taxon>Eucarida</taxon>
        <taxon>Decapoda</taxon>
        <taxon>Pleocyemata</taxon>
        <taxon>Brachyura</taxon>
        <taxon>Eubrachyura</taxon>
        <taxon>Majoidea</taxon>
        <taxon>Majidae</taxon>
        <taxon>Chionoecetes</taxon>
    </lineage>
</organism>
<proteinExistence type="inferred from homology"/>
<dbReference type="PROSITE" id="PS51194">
    <property type="entry name" value="HELICASE_CTER"/>
    <property type="match status" value="1"/>
</dbReference>
<feature type="domain" description="Helicase C-terminal" evidence="11">
    <location>
        <begin position="236"/>
        <end position="403"/>
    </location>
</feature>
<comment type="caution">
    <text evidence="12">The sequence shown here is derived from an EMBL/GenBank/DDBJ whole genome shotgun (WGS) entry which is preliminary data.</text>
</comment>
<keyword evidence="13" id="KW-1185">Reference proteome</keyword>
<comment type="similarity">
    <text evidence="6">Belongs to the DEAD box helicase family. DDX55/SPB4 subfamily.</text>
</comment>
<dbReference type="PROSITE" id="PS51192">
    <property type="entry name" value="HELICASE_ATP_BIND_1"/>
    <property type="match status" value="1"/>
</dbReference>
<comment type="function">
    <text evidence="9">RNA helicase.</text>
</comment>
<evidence type="ECO:0000256" key="2">
    <source>
        <dbReference type="ARBA" id="ARBA00022801"/>
    </source>
</evidence>
<reference evidence="12" key="1">
    <citation type="submission" date="2020-07" db="EMBL/GenBank/DDBJ databases">
        <title>The High-quality genome of the commercially important snow crab, Chionoecetes opilio.</title>
        <authorList>
            <person name="Jeong J.-H."/>
            <person name="Ryu S."/>
        </authorList>
    </citation>
    <scope>NUCLEOTIDE SEQUENCE</scope>
    <source>
        <strain evidence="12">MADBK_172401_WGS</strain>
        <tissue evidence="12">Digestive gland</tissue>
    </source>
</reference>
<dbReference type="GO" id="GO:0005524">
    <property type="term" value="F:ATP binding"/>
    <property type="evidence" value="ECO:0007669"/>
    <property type="project" value="UniProtKB-UniRule"/>
</dbReference>
<accession>A0A8J4Y6K6</accession>
<keyword evidence="1 8" id="KW-0547">Nucleotide-binding</keyword>
<dbReference type="CDD" id="cd17960">
    <property type="entry name" value="DEADc_DDX55"/>
    <property type="match status" value="1"/>
</dbReference>
<dbReference type="OrthoDB" id="7396459at2759"/>
<dbReference type="Pfam" id="PF00270">
    <property type="entry name" value="DEAD"/>
    <property type="match status" value="1"/>
</dbReference>
<keyword evidence="4 8" id="KW-0067">ATP-binding</keyword>
<dbReference type="InterPro" id="IPR011545">
    <property type="entry name" value="DEAD/DEAH_box_helicase_dom"/>
</dbReference>
<evidence type="ECO:0000256" key="4">
    <source>
        <dbReference type="ARBA" id="ARBA00022840"/>
    </source>
</evidence>
<dbReference type="SMART" id="SM00487">
    <property type="entry name" value="DEXDc"/>
    <property type="match status" value="1"/>
</dbReference>
<keyword evidence="5 9" id="KW-0694">RNA-binding</keyword>
<dbReference type="EMBL" id="JACEEZ010016536">
    <property type="protein sequence ID" value="KAG0718176.1"/>
    <property type="molecule type" value="Genomic_DNA"/>
</dbReference>
<comment type="domain">
    <text evidence="9">The Q motif is unique to and characteristic of the DEAD box family of RNA helicases and controls ATP binding and hydrolysis.</text>
</comment>
<evidence type="ECO:0000256" key="1">
    <source>
        <dbReference type="ARBA" id="ARBA00022741"/>
    </source>
</evidence>
<dbReference type="GO" id="GO:0003724">
    <property type="term" value="F:RNA helicase activity"/>
    <property type="evidence" value="ECO:0007669"/>
    <property type="project" value="UniProtKB-EC"/>
</dbReference>
<dbReference type="InterPro" id="IPR000629">
    <property type="entry name" value="RNA-helicase_DEAD-box_CS"/>
</dbReference>
<dbReference type="InterPro" id="IPR027417">
    <property type="entry name" value="P-loop_NTPase"/>
</dbReference>
<name>A0A8J4Y6K6_CHIOP</name>
<comment type="catalytic activity">
    <reaction evidence="7 9">
        <text>ATP + H2O = ADP + phosphate + H(+)</text>
        <dbReference type="Rhea" id="RHEA:13065"/>
        <dbReference type="ChEBI" id="CHEBI:15377"/>
        <dbReference type="ChEBI" id="CHEBI:15378"/>
        <dbReference type="ChEBI" id="CHEBI:30616"/>
        <dbReference type="ChEBI" id="CHEBI:43474"/>
        <dbReference type="ChEBI" id="CHEBI:456216"/>
        <dbReference type="EC" id="3.6.4.13"/>
    </reaction>
</comment>